<sequence>MSDTILAKEEVKPAKVKKKRKVDPEIGVSISWKTIKAQKQLILMSVPITLYIILFAYVPIWGWLMAFQNYRPALSIFKQEWVGLQQFRFLFQDDAFLNVLRNTVAMSFINLVLGFVTAIVLALLLNEIKVRVFKSTVQTISYLPHFLSWVIAAGIVANSLSIEDGIVNTVLMKLHLIDQPIMWLSEGKYFWGIVGASNVWKEVGWNTIIYLAAITSIDPARYEAASIDGASRLQKMRYITLPGIKATFIILLIMNIGHILDAGFEVQYLLGNGLVMDWSQTIDIFVIKYGISMGNYSLATSAGIFKTIVSIALVFNANYIAKRLGEERLV</sequence>
<feature type="transmembrane region" description="Helical" evidence="6">
    <location>
        <begin position="238"/>
        <end position="260"/>
    </location>
</feature>
<feature type="transmembrane region" description="Helical" evidence="6">
    <location>
        <begin position="41"/>
        <end position="64"/>
    </location>
</feature>
<dbReference type="Pfam" id="PF00528">
    <property type="entry name" value="BPD_transp_1"/>
    <property type="match status" value="1"/>
</dbReference>
<evidence type="ECO:0000313" key="9">
    <source>
        <dbReference type="Proteomes" id="UP001240171"/>
    </source>
</evidence>
<evidence type="ECO:0000313" key="8">
    <source>
        <dbReference type="EMBL" id="MDO7908775.1"/>
    </source>
</evidence>
<keyword evidence="3 6" id="KW-0812">Transmembrane</keyword>
<comment type="subcellular location">
    <subcellularLocation>
        <location evidence="6">Cell membrane</location>
        <topology evidence="6">Multi-pass membrane protein</topology>
    </subcellularLocation>
    <subcellularLocation>
        <location evidence="1">Membrane</location>
        <topology evidence="1">Multi-pass membrane protein</topology>
    </subcellularLocation>
</comment>
<comment type="similarity">
    <text evidence="6">Belongs to the binding-protein-dependent transport system permease family.</text>
</comment>
<feature type="transmembrane region" description="Helical" evidence="6">
    <location>
        <begin position="298"/>
        <end position="321"/>
    </location>
</feature>
<dbReference type="PROSITE" id="PS50928">
    <property type="entry name" value="ABC_TM1"/>
    <property type="match status" value="1"/>
</dbReference>
<gene>
    <name evidence="8" type="ORF">Q5741_20535</name>
</gene>
<evidence type="ECO:0000259" key="7">
    <source>
        <dbReference type="PROSITE" id="PS50928"/>
    </source>
</evidence>
<dbReference type="RefSeq" id="WP_305025995.1">
    <property type="nucleotide sequence ID" value="NZ_JAUQTB010000022.1"/>
</dbReference>
<keyword evidence="9" id="KW-1185">Reference proteome</keyword>
<evidence type="ECO:0000256" key="2">
    <source>
        <dbReference type="ARBA" id="ARBA00022448"/>
    </source>
</evidence>
<evidence type="ECO:0000256" key="3">
    <source>
        <dbReference type="ARBA" id="ARBA00022692"/>
    </source>
</evidence>
<evidence type="ECO:0000256" key="6">
    <source>
        <dbReference type="RuleBase" id="RU363032"/>
    </source>
</evidence>
<dbReference type="EMBL" id="JAUQTB010000022">
    <property type="protein sequence ID" value="MDO7908775.1"/>
    <property type="molecule type" value="Genomic_DNA"/>
</dbReference>
<evidence type="ECO:0000256" key="4">
    <source>
        <dbReference type="ARBA" id="ARBA00022989"/>
    </source>
</evidence>
<dbReference type="PANTHER" id="PTHR43496:SF1">
    <property type="entry name" value="POLYGALACTURONAN_RHAMNOGALACTURONAN TRANSPORT SYSTEM PERMEASE PROTEIN YTEP"/>
    <property type="match status" value="1"/>
</dbReference>
<protein>
    <submittedName>
        <fullName evidence="8">ABC transporter permease subunit</fullName>
    </submittedName>
</protein>
<feature type="domain" description="ABC transmembrane type-1" evidence="7">
    <location>
        <begin position="100"/>
        <end position="317"/>
    </location>
</feature>
<evidence type="ECO:0000256" key="1">
    <source>
        <dbReference type="ARBA" id="ARBA00004141"/>
    </source>
</evidence>
<dbReference type="InterPro" id="IPR035906">
    <property type="entry name" value="MetI-like_sf"/>
</dbReference>
<accession>A0ABT9CHP3</accession>
<name>A0ABT9CHP3_9BACL</name>
<organism evidence="8 9">
    <name type="scientific">Paenibacillus lacisoli</name>
    <dbReference type="NCBI Taxonomy" id="3064525"/>
    <lineage>
        <taxon>Bacteria</taxon>
        <taxon>Bacillati</taxon>
        <taxon>Bacillota</taxon>
        <taxon>Bacilli</taxon>
        <taxon>Bacillales</taxon>
        <taxon>Paenibacillaceae</taxon>
        <taxon>Paenibacillus</taxon>
    </lineage>
</organism>
<dbReference type="CDD" id="cd06261">
    <property type="entry name" value="TM_PBP2"/>
    <property type="match status" value="1"/>
</dbReference>
<comment type="caution">
    <text evidence="8">The sequence shown here is derived from an EMBL/GenBank/DDBJ whole genome shotgun (WGS) entry which is preliminary data.</text>
</comment>
<dbReference type="PANTHER" id="PTHR43496">
    <property type="entry name" value="PROTEIN LPLB"/>
    <property type="match status" value="1"/>
</dbReference>
<dbReference type="InterPro" id="IPR000515">
    <property type="entry name" value="MetI-like"/>
</dbReference>
<dbReference type="Gene3D" id="1.10.3720.10">
    <property type="entry name" value="MetI-like"/>
    <property type="match status" value="1"/>
</dbReference>
<dbReference type="SUPFAM" id="SSF161098">
    <property type="entry name" value="MetI-like"/>
    <property type="match status" value="1"/>
</dbReference>
<keyword evidence="5 6" id="KW-0472">Membrane</keyword>
<proteinExistence type="inferred from homology"/>
<keyword evidence="2 6" id="KW-0813">Transport</keyword>
<reference evidence="8 9" key="1">
    <citation type="submission" date="2023-07" db="EMBL/GenBank/DDBJ databases">
        <title>Paenibacillus sp. JX-17 nov. isolated from soil.</title>
        <authorList>
            <person name="Wan Y."/>
            <person name="Liu B."/>
        </authorList>
    </citation>
    <scope>NUCLEOTIDE SEQUENCE [LARGE SCALE GENOMIC DNA]</scope>
    <source>
        <strain evidence="8 9">JX-17</strain>
    </source>
</reference>
<dbReference type="Proteomes" id="UP001240171">
    <property type="component" value="Unassembled WGS sequence"/>
</dbReference>
<keyword evidence="4 6" id="KW-1133">Transmembrane helix</keyword>
<feature type="transmembrane region" description="Helical" evidence="6">
    <location>
        <begin position="104"/>
        <end position="125"/>
    </location>
</feature>
<evidence type="ECO:0000256" key="5">
    <source>
        <dbReference type="ARBA" id="ARBA00023136"/>
    </source>
</evidence>